<evidence type="ECO:0000256" key="6">
    <source>
        <dbReference type="SAM" id="MobiDB-lite"/>
    </source>
</evidence>
<dbReference type="PROSITE" id="PS50077">
    <property type="entry name" value="HEAT_REPEAT"/>
    <property type="match status" value="1"/>
</dbReference>
<evidence type="ECO:0000259" key="7">
    <source>
        <dbReference type="PROSITE" id="PS51698"/>
    </source>
</evidence>
<dbReference type="AlphaFoldDB" id="A0AAV5CM98"/>
<proteinExistence type="predicted"/>
<reference evidence="8" key="2">
    <citation type="submission" date="2021-12" db="EMBL/GenBank/DDBJ databases">
        <title>Resequencing data analysis of finger millet.</title>
        <authorList>
            <person name="Hatakeyama M."/>
            <person name="Aluri S."/>
            <person name="Balachadran M.T."/>
            <person name="Sivarajan S.R."/>
            <person name="Poveda L."/>
            <person name="Shimizu-Inatsugi R."/>
            <person name="Schlapbach R."/>
            <person name="Sreeman S.M."/>
            <person name="Shimizu K.K."/>
        </authorList>
    </citation>
    <scope>NUCLEOTIDE SEQUENCE</scope>
</reference>
<evidence type="ECO:0000256" key="3">
    <source>
        <dbReference type="ARBA" id="ARBA00012483"/>
    </source>
</evidence>
<dbReference type="InterPro" id="IPR011989">
    <property type="entry name" value="ARM-like"/>
</dbReference>
<protein>
    <recommendedName>
        <fullName evidence="3">RING-type E3 ubiquitin transferase</fullName>
        <ecNumber evidence="3">2.3.2.27</ecNumber>
    </recommendedName>
</protein>
<dbReference type="GO" id="GO:0016567">
    <property type="term" value="P:protein ubiquitination"/>
    <property type="evidence" value="ECO:0007669"/>
    <property type="project" value="InterPro"/>
</dbReference>
<dbReference type="PANTHER" id="PTHR45958:SF7">
    <property type="entry name" value="RING-TYPE E3 UBIQUITIN TRANSFERASE"/>
    <property type="match status" value="1"/>
</dbReference>
<dbReference type="GO" id="GO:0061630">
    <property type="term" value="F:ubiquitin protein ligase activity"/>
    <property type="evidence" value="ECO:0007669"/>
    <property type="project" value="UniProtKB-EC"/>
</dbReference>
<comment type="caution">
    <text evidence="8">The sequence shown here is derived from an EMBL/GenBank/DDBJ whole genome shotgun (WGS) entry which is preliminary data.</text>
</comment>
<dbReference type="SUPFAM" id="SSF57850">
    <property type="entry name" value="RING/U-box"/>
    <property type="match status" value="1"/>
</dbReference>
<dbReference type="InterPro" id="IPR052608">
    <property type="entry name" value="U-box_domain_protein"/>
</dbReference>
<dbReference type="Gene3D" id="1.25.10.10">
    <property type="entry name" value="Leucine-rich Repeat Variant"/>
    <property type="match status" value="3"/>
</dbReference>
<dbReference type="InterPro" id="IPR016024">
    <property type="entry name" value="ARM-type_fold"/>
</dbReference>
<dbReference type="Proteomes" id="UP001054889">
    <property type="component" value="Unassembled WGS sequence"/>
</dbReference>
<organism evidence="8 9">
    <name type="scientific">Eleusine coracana subsp. coracana</name>
    <dbReference type="NCBI Taxonomy" id="191504"/>
    <lineage>
        <taxon>Eukaryota</taxon>
        <taxon>Viridiplantae</taxon>
        <taxon>Streptophyta</taxon>
        <taxon>Embryophyta</taxon>
        <taxon>Tracheophyta</taxon>
        <taxon>Spermatophyta</taxon>
        <taxon>Magnoliopsida</taxon>
        <taxon>Liliopsida</taxon>
        <taxon>Poales</taxon>
        <taxon>Poaceae</taxon>
        <taxon>PACMAD clade</taxon>
        <taxon>Chloridoideae</taxon>
        <taxon>Cynodonteae</taxon>
        <taxon>Eleusininae</taxon>
        <taxon>Eleusine</taxon>
    </lineage>
</organism>
<dbReference type="EC" id="2.3.2.27" evidence="3"/>
<evidence type="ECO:0000256" key="5">
    <source>
        <dbReference type="PROSITE-ProRule" id="PRU00103"/>
    </source>
</evidence>
<evidence type="ECO:0000256" key="4">
    <source>
        <dbReference type="ARBA" id="ARBA00022679"/>
    </source>
</evidence>
<dbReference type="InterPro" id="IPR013083">
    <property type="entry name" value="Znf_RING/FYVE/PHD"/>
</dbReference>
<dbReference type="EMBL" id="BQKI01000007">
    <property type="protein sequence ID" value="GJM99483.1"/>
    <property type="molecule type" value="Genomic_DNA"/>
</dbReference>
<feature type="repeat" description="HEAT" evidence="5">
    <location>
        <begin position="150"/>
        <end position="184"/>
    </location>
</feature>
<name>A0AAV5CM98_ELECO</name>
<accession>A0AAV5CM98</accession>
<evidence type="ECO:0000256" key="1">
    <source>
        <dbReference type="ARBA" id="ARBA00000900"/>
    </source>
</evidence>
<dbReference type="SMART" id="SM00185">
    <property type="entry name" value="ARM"/>
    <property type="match status" value="5"/>
</dbReference>
<dbReference type="Pfam" id="PF04564">
    <property type="entry name" value="U-box"/>
    <property type="match status" value="1"/>
</dbReference>
<sequence length="828" mass="91457">MERHRRDSQRQGEDGCTGSDDGASDDGVLSAFLCPITMQLMRDPVVIETGHAYERDAIVRWFKECGKLGRRLCCPITMQVVHRADLRPVLALQDAILEWTDRQDRDELRKACQWLTKDAPEKEAVCALGRVMRGWSKGRAGKHVMRSEGMIPMVASMLKNGSGIVRLQALEALHQFAEETDEDREAVTEGDTIRTIIKFIDCEDCQERELAVSALCELSKSELVCAKISELNGAILILGKVAGSETHNPIMADKADKTLDNLDRCEKNAVQMAENGRLEPLLNLLIEGSPEKQLLMASSLEKIVLSNDLKILVAQRVGSLFAGIVENGSLEAKEVAFKVLEHISANPESAKVLIEGSVLRPLFRVLSINGVNLLPPRLQEAAAAVLCNLVASGVDFGKVPLDGGRTLVSEDIVHSLLHLISNTSPPIQCKLLEFFDKLSTSPETVQSIVSAIKSSGAITNLVQFIESDHQESRIASLKLIYKISFHVDREIAQVFRGSPALLGCLVRATFPNDGNTGEQEAAVQILANLPKRDRYLTRELMEQGAFKMVARKVLSICRREAGSNINDHSLLEGLVKVLSRITYALRDEPRCIALAREYNLATLFTSLLRLNGLDEVQVISAKALMNFSLESKYLSSTPKFDEPEQRSMLARFGAKPSSIQLCHVHCGICSIRDNFCILQGKAVDRLIHCLNHCNKKVVEAALSALSTLLEDGVEISEGVLVLHRANGIEPIFDIMKENPTGSFQYRVTWAVERILRAEEISKAASADRSLGSALVHAFQHGDARTRRIAEAALKHIDKIPIFSQIINKPPSRRGSSMGSMEQIYKLDR</sequence>
<evidence type="ECO:0000313" key="8">
    <source>
        <dbReference type="EMBL" id="GJM99483.1"/>
    </source>
</evidence>
<dbReference type="PROSITE" id="PS51698">
    <property type="entry name" value="U_BOX"/>
    <property type="match status" value="1"/>
</dbReference>
<evidence type="ECO:0000256" key="2">
    <source>
        <dbReference type="ARBA" id="ARBA00004906"/>
    </source>
</evidence>
<dbReference type="InterPro" id="IPR003613">
    <property type="entry name" value="Ubox_domain"/>
</dbReference>
<dbReference type="PANTHER" id="PTHR45958">
    <property type="entry name" value="RING-TYPE E3 UBIQUITIN TRANSFERASE"/>
    <property type="match status" value="1"/>
</dbReference>
<feature type="domain" description="U-box" evidence="7">
    <location>
        <begin position="27"/>
        <end position="106"/>
    </location>
</feature>
<dbReference type="InterPro" id="IPR045210">
    <property type="entry name" value="RING-Ubox_PUB"/>
</dbReference>
<comment type="pathway">
    <text evidence="2">Protein modification; protein ubiquitination.</text>
</comment>
<dbReference type="SUPFAM" id="SSF48371">
    <property type="entry name" value="ARM repeat"/>
    <property type="match status" value="2"/>
</dbReference>
<dbReference type="InterPro" id="IPR000225">
    <property type="entry name" value="Armadillo"/>
</dbReference>
<reference evidence="8" key="1">
    <citation type="journal article" date="2018" name="DNA Res.">
        <title>Multiple hybrid de novo genome assembly of finger millet, an orphan allotetraploid crop.</title>
        <authorList>
            <person name="Hatakeyama M."/>
            <person name="Aluri S."/>
            <person name="Balachadran M.T."/>
            <person name="Sivarajan S.R."/>
            <person name="Patrignani A."/>
            <person name="Gruter S."/>
            <person name="Poveda L."/>
            <person name="Shimizu-Inatsugi R."/>
            <person name="Baeten J."/>
            <person name="Francoijs K.J."/>
            <person name="Nataraja K.N."/>
            <person name="Reddy Y.A.N."/>
            <person name="Phadnis S."/>
            <person name="Ravikumar R.L."/>
            <person name="Schlapbach R."/>
            <person name="Sreeman S.M."/>
            <person name="Shimizu K.K."/>
        </authorList>
    </citation>
    <scope>NUCLEOTIDE SEQUENCE</scope>
</reference>
<keyword evidence="4" id="KW-0808">Transferase</keyword>
<gene>
    <name evidence="8" type="primary">ga16583</name>
    <name evidence="8" type="ORF">PR202_ga16583</name>
</gene>
<keyword evidence="9" id="KW-1185">Reference proteome</keyword>
<feature type="region of interest" description="Disordered" evidence="6">
    <location>
        <begin position="1"/>
        <end position="22"/>
    </location>
</feature>
<dbReference type="InterPro" id="IPR021133">
    <property type="entry name" value="HEAT_type_2"/>
</dbReference>
<evidence type="ECO:0000313" key="9">
    <source>
        <dbReference type="Proteomes" id="UP001054889"/>
    </source>
</evidence>
<dbReference type="SMART" id="SM00504">
    <property type="entry name" value="Ubox"/>
    <property type="match status" value="1"/>
</dbReference>
<dbReference type="Gene3D" id="3.30.40.10">
    <property type="entry name" value="Zinc/RING finger domain, C3HC4 (zinc finger)"/>
    <property type="match status" value="1"/>
</dbReference>
<feature type="compositionally biased region" description="Basic and acidic residues" evidence="6">
    <location>
        <begin position="1"/>
        <end position="13"/>
    </location>
</feature>
<comment type="catalytic activity">
    <reaction evidence="1">
        <text>S-ubiquitinyl-[E2 ubiquitin-conjugating enzyme]-L-cysteine + [acceptor protein]-L-lysine = [E2 ubiquitin-conjugating enzyme]-L-cysteine + N(6)-ubiquitinyl-[acceptor protein]-L-lysine.</text>
        <dbReference type="EC" id="2.3.2.27"/>
    </reaction>
</comment>
<dbReference type="CDD" id="cd16664">
    <property type="entry name" value="RING-Ubox_PUB"/>
    <property type="match status" value="1"/>
</dbReference>